<dbReference type="InterPro" id="IPR026082">
    <property type="entry name" value="ABCA"/>
</dbReference>
<protein>
    <recommendedName>
        <fullName evidence="1">ABCA1-4-like C-terminal R2 regulatory domain-containing protein</fullName>
    </recommendedName>
</protein>
<organism evidence="2">
    <name type="scientific">Graphocephala atropunctata</name>
    <dbReference type="NCBI Taxonomy" id="36148"/>
    <lineage>
        <taxon>Eukaryota</taxon>
        <taxon>Metazoa</taxon>
        <taxon>Ecdysozoa</taxon>
        <taxon>Arthropoda</taxon>
        <taxon>Hexapoda</taxon>
        <taxon>Insecta</taxon>
        <taxon>Pterygota</taxon>
        <taxon>Neoptera</taxon>
        <taxon>Paraneoptera</taxon>
        <taxon>Hemiptera</taxon>
        <taxon>Auchenorrhyncha</taxon>
        <taxon>Membracoidea</taxon>
        <taxon>Cicadellidae</taxon>
        <taxon>Cicadellinae</taxon>
        <taxon>Cicadellini</taxon>
        <taxon>Graphocephala</taxon>
    </lineage>
</organism>
<sequence length="158" mass="18022">MCVQLDHDGVALAVTLLQVLITADAHHAALYHDGEALCTRLTIMVKGRMMCIGSNQYLKQRYGQGYTIMIKLHTHSSKDVLLQQLKEEVQQSFTFNCTLKDEHTSLLHYHMSDTSMSLSNLFRIMEGLKQMHSIIEDYTVSDTTLEQVFIMFARQSGH</sequence>
<dbReference type="AlphaFoldDB" id="A0A1B6LU48"/>
<feature type="domain" description="ABCA1-4-like C-terminal R2 regulatory" evidence="1">
    <location>
        <begin position="63"/>
        <end position="141"/>
    </location>
</feature>
<proteinExistence type="predicted"/>
<name>A0A1B6LU48_9HEMI</name>
<dbReference type="PANTHER" id="PTHR19229:SF250">
    <property type="entry name" value="ABC TRANSPORTER DOMAIN-CONTAINING PROTEIN-RELATED"/>
    <property type="match status" value="1"/>
</dbReference>
<evidence type="ECO:0000259" key="1">
    <source>
        <dbReference type="Pfam" id="PF23321"/>
    </source>
</evidence>
<evidence type="ECO:0000313" key="2">
    <source>
        <dbReference type="EMBL" id="JAT27190.1"/>
    </source>
</evidence>
<dbReference type="InterPro" id="IPR056264">
    <property type="entry name" value="R2_ABCA1-4-like"/>
</dbReference>
<reference evidence="2" key="1">
    <citation type="submission" date="2015-11" db="EMBL/GenBank/DDBJ databases">
        <title>De novo transcriptome assembly of four potential Pierce s Disease insect vectors from Arizona vineyards.</title>
        <authorList>
            <person name="Tassone E.E."/>
        </authorList>
    </citation>
    <scope>NUCLEOTIDE SEQUENCE</scope>
</reference>
<dbReference type="GO" id="GO:0140359">
    <property type="term" value="F:ABC-type transporter activity"/>
    <property type="evidence" value="ECO:0007669"/>
    <property type="project" value="InterPro"/>
</dbReference>
<dbReference type="Pfam" id="PF23321">
    <property type="entry name" value="R1_ABCA1"/>
    <property type="match status" value="1"/>
</dbReference>
<gene>
    <name evidence="2" type="ORF">g.42033</name>
</gene>
<accession>A0A1B6LU48</accession>
<dbReference type="PANTHER" id="PTHR19229">
    <property type="entry name" value="ATP-BINDING CASSETTE TRANSPORTER SUBFAMILY A ABCA"/>
    <property type="match status" value="1"/>
</dbReference>
<dbReference type="GO" id="GO:0005319">
    <property type="term" value="F:lipid transporter activity"/>
    <property type="evidence" value="ECO:0007669"/>
    <property type="project" value="TreeGrafter"/>
</dbReference>
<dbReference type="GO" id="GO:0016020">
    <property type="term" value="C:membrane"/>
    <property type="evidence" value="ECO:0007669"/>
    <property type="project" value="InterPro"/>
</dbReference>
<dbReference type="EMBL" id="GEBQ01012787">
    <property type="protein sequence ID" value="JAT27190.1"/>
    <property type="molecule type" value="Transcribed_RNA"/>
</dbReference>